<dbReference type="Proteomes" id="UP001271007">
    <property type="component" value="Unassembled WGS sequence"/>
</dbReference>
<dbReference type="GO" id="GO:0016020">
    <property type="term" value="C:membrane"/>
    <property type="evidence" value="ECO:0007669"/>
    <property type="project" value="UniProtKB-SubCell"/>
</dbReference>
<gene>
    <name evidence="6" type="ORF">LTR09_012685</name>
</gene>
<sequence length="194" mass="20493">MTPLPPHSVWFYIPNKGAAASFSGIFGLLAIGMVFRAWEGGLRKFYLVELVGISWEVAGFAVRAVAHDNITDVSLFAAPQSLIVLAPLWIAGGIYLVSSRMVNAASNAASGERLILRMPVRWLTPIFVTCDIVTLLIQVTGTSVAASQNWEGSPATIGSNILIAGLAAQTAALAVFISVISSFAGSRLYVGLRG</sequence>
<dbReference type="EMBL" id="JAWDJX010000154">
    <property type="protein sequence ID" value="KAK3045782.1"/>
    <property type="molecule type" value="Genomic_DNA"/>
</dbReference>
<evidence type="ECO:0000313" key="7">
    <source>
        <dbReference type="Proteomes" id="UP001271007"/>
    </source>
</evidence>
<evidence type="ECO:0000256" key="3">
    <source>
        <dbReference type="ARBA" id="ARBA00022989"/>
    </source>
</evidence>
<name>A0AAJ0D4S3_9PEZI</name>
<accession>A0AAJ0D4S3</accession>
<dbReference type="InterPro" id="IPR007568">
    <property type="entry name" value="RTA1"/>
</dbReference>
<keyword evidence="3 5" id="KW-1133">Transmembrane helix</keyword>
<reference evidence="6" key="1">
    <citation type="submission" date="2023-04" db="EMBL/GenBank/DDBJ databases">
        <title>Black Yeasts Isolated from many extreme environments.</title>
        <authorList>
            <person name="Coleine C."/>
            <person name="Stajich J.E."/>
            <person name="Selbmann L."/>
        </authorList>
    </citation>
    <scope>NUCLEOTIDE SEQUENCE</scope>
    <source>
        <strain evidence="6">CCFEE 5312</strain>
    </source>
</reference>
<keyword evidence="2 5" id="KW-0812">Transmembrane</keyword>
<evidence type="ECO:0000256" key="4">
    <source>
        <dbReference type="ARBA" id="ARBA00023136"/>
    </source>
</evidence>
<feature type="transmembrane region" description="Helical" evidence="5">
    <location>
        <begin position="45"/>
        <end position="66"/>
    </location>
</feature>
<organism evidence="6 7">
    <name type="scientific">Extremus antarcticus</name>
    <dbReference type="NCBI Taxonomy" id="702011"/>
    <lineage>
        <taxon>Eukaryota</taxon>
        <taxon>Fungi</taxon>
        <taxon>Dikarya</taxon>
        <taxon>Ascomycota</taxon>
        <taxon>Pezizomycotina</taxon>
        <taxon>Dothideomycetes</taxon>
        <taxon>Dothideomycetidae</taxon>
        <taxon>Mycosphaerellales</taxon>
        <taxon>Extremaceae</taxon>
        <taxon>Extremus</taxon>
    </lineage>
</organism>
<evidence type="ECO:0000256" key="1">
    <source>
        <dbReference type="ARBA" id="ARBA00004141"/>
    </source>
</evidence>
<evidence type="ECO:0000313" key="6">
    <source>
        <dbReference type="EMBL" id="KAK3045782.1"/>
    </source>
</evidence>
<dbReference type="PANTHER" id="PTHR31465">
    <property type="entry name" value="PROTEIN RTA1-RELATED"/>
    <property type="match status" value="1"/>
</dbReference>
<evidence type="ECO:0000256" key="5">
    <source>
        <dbReference type="SAM" id="Phobius"/>
    </source>
</evidence>
<feature type="transmembrane region" description="Helical" evidence="5">
    <location>
        <begin position="161"/>
        <end position="184"/>
    </location>
</feature>
<feature type="transmembrane region" description="Helical" evidence="5">
    <location>
        <begin position="78"/>
        <end position="98"/>
    </location>
</feature>
<dbReference type="AlphaFoldDB" id="A0AAJ0D4S3"/>
<dbReference type="Pfam" id="PF04479">
    <property type="entry name" value="RTA1"/>
    <property type="match status" value="1"/>
</dbReference>
<keyword evidence="4 5" id="KW-0472">Membrane</keyword>
<feature type="transmembrane region" description="Helical" evidence="5">
    <location>
        <begin position="119"/>
        <end position="141"/>
    </location>
</feature>
<dbReference type="PANTHER" id="PTHR31465:SF32">
    <property type="entry name" value="DOMAIN PROTEIN, PUTATIVE-RELATED"/>
    <property type="match status" value="1"/>
</dbReference>
<comment type="subcellular location">
    <subcellularLocation>
        <location evidence="1">Membrane</location>
        <topology evidence="1">Multi-pass membrane protein</topology>
    </subcellularLocation>
</comment>
<protein>
    <submittedName>
        <fullName evidence="6">Uncharacterized protein</fullName>
    </submittedName>
</protein>
<keyword evidence="7" id="KW-1185">Reference proteome</keyword>
<comment type="caution">
    <text evidence="6">The sequence shown here is derived from an EMBL/GenBank/DDBJ whole genome shotgun (WGS) entry which is preliminary data.</text>
</comment>
<proteinExistence type="predicted"/>
<feature type="transmembrane region" description="Helical" evidence="5">
    <location>
        <begin position="20"/>
        <end position="38"/>
    </location>
</feature>
<evidence type="ECO:0000256" key="2">
    <source>
        <dbReference type="ARBA" id="ARBA00022692"/>
    </source>
</evidence>